<proteinExistence type="predicted"/>
<dbReference type="PROSITE" id="PS51186">
    <property type="entry name" value="GNAT"/>
    <property type="match status" value="1"/>
</dbReference>
<feature type="domain" description="N-acetyltransferase" evidence="1">
    <location>
        <begin position="144"/>
        <end position="273"/>
    </location>
</feature>
<dbReference type="InterPro" id="IPR013653">
    <property type="entry name" value="GCN5-like_dom"/>
</dbReference>
<protein>
    <submittedName>
        <fullName evidence="2">GNAT family N-acetyltransferase</fullName>
    </submittedName>
</protein>
<dbReference type="SUPFAM" id="SSF55729">
    <property type="entry name" value="Acyl-CoA N-acyltransferases (Nat)"/>
    <property type="match status" value="1"/>
</dbReference>
<dbReference type="EMBL" id="DRYK01000062">
    <property type="protein sequence ID" value="HHP68136.1"/>
    <property type="molecule type" value="Genomic_DNA"/>
</dbReference>
<accession>A0A7J3XZP0</accession>
<dbReference type="Pfam" id="PF08445">
    <property type="entry name" value="FR47"/>
    <property type="match status" value="1"/>
</dbReference>
<reference evidence="2" key="1">
    <citation type="journal article" date="2020" name="mSystems">
        <title>Genome- and Community-Level Interaction Insights into Carbon Utilization and Element Cycling Functions of Hydrothermarchaeota in Hydrothermal Sediment.</title>
        <authorList>
            <person name="Zhou Z."/>
            <person name="Liu Y."/>
            <person name="Xu W."/>
            <person name="Pan J."/>
            <person name="Luo Z.H."/>
            <person name="Li M."/>
        </authorList>
    </citation>
    <scope>NUCLEOTIDE SEQUENCE [LARGE SCALE GENOMIC DNA]</scope>
    <source>
        <strain evidence="2">SpSt-110</strain>
    </source>
</reference>
<evidence type="ECO:0000259" key="1">
    <source>
        <dbReference type="PROSITE" id="PS51186"/>
    </source>
</evidence>
<dbReference type="Gene3D" id="3.40.630.30">
    <property type="match status" value="1"/>
</dbReference>
<gene>
    <name evidence="2" type="ORF">ENM60_05060</name>
</gene>
<dbReference type="AlphaFoldDB" id="A0A7J3XZP0"/>
<keyword evidence="2" id="KW-0808">Transferase</keyword>
<comment type="caution">
    <text evidence="2">The sequence shown here is derived from an EMBL/GenBank/DDBJ whole genome shotgun (WGS) entry which is preliminary data.</text>
</comment>
<sequence>MGVRVVGNKEYSIGEVFTAISRLYRDHPFPPHFYLIYDLLYEPENSEVIVKLKQGPLLESYALIWRYGRGASIHIWGDSSLELLQDTWLDANMPHILELYTDESEVIRRASSILYSKGFRNVEVRRFHDMVCDEESFKPSGNERLAVMLSPSQADVFVDYVKRGGDDITVEEARVRLSKRTYYGVFADGKLVSAGAICARLPELALICDVYTVEEYRRRGYATAVTSAATRRIVSSGSTAFLCVEEGNEDAIRIYRKLGYKHLRTRPWLVAKP</sequence>
<name>A0A7J3XZP0_9CREN</name>
<organism evidence="2">
    <name type="scientific">Thermogladius calderae</name>
    <dbReference type="NCBI Taxonomy" id="1200300"/>
    <lineage>
        <taxon>Archaea</taxon>
        <taxon>Thermoproteota</taxon>
        <taxon>Thermoprotei</taxon>
        <taxon>Desulfurococcales</taxon>
        <taxon>Desulfurococcaceae</taxon>
        <taxon>Thermogladius</taxon>
    </lineage>
</organism>
<dbReference type="InterPro" id="IPR000182">
    <property type="entry name" value="GNAT_dom"/>
</dbReference>
<dbReference type="GO" id="GO:0016747">
    <property type="term" value="F:acyltransferase activity, transferring groups other than amino-acyl groups"/>
    <property type="evidence" value="ECO:0007669"/>
    <property type="project" value="InterPro"/>
</dbReference>
<evidence type="ECO:0000313" key="2">
    <source>
        <dbReference type="EMBL" id="HHP68136.1"/>
    </source>
</evidence>
<dbReference type="InterPro" id="IPR016181">
    <property type="entry name" value="Acyl_CoA_acyltransferase"/>
</dbReference>